<dbReference type="Proteomes" id="UP000663869">
    <property type="component" value="Unassembled WGS sequence"/>
</dbReference>
<reference evidence="1" key="1">
    <citation type="submission" date="2021-02" db="EMBL/GenBank/DDBJ databases">
        <authorList>
            <person name="Nowell W R."/>
        </authorList>
    </citation>
    <scope>NUCLEOTIDE SEQUENCE</scope>
</reference>
<evidence type="ECO:0000313" key="5">
    <source>
        <dbReference type="Proteomes" id="UP000663865"/>
    </source>
</evidence>
<dbReference type="EMBL" id="CAJNYU010002478">
    <property type="protein sequence ID" value="CAF3558238.1"/>
    <property type="molecule type" value="Genomic_DNA"/>
</dbReference>
<dbReference type="Proteomes" id="UP000663862">
    <property type="component" value="Unassembled WGS sequence"/>
</dbReference>
<protein>
    <submittedName>
        <fullName evidence="1">Uncharacterized protein</fullName>
    </submittedName>
</protein>
<name>A0A818J8L1_9BILA</name>
<evidence type="ECO:0000313" key="1">
    <source>
        <dbReference type="EMBL" id="CAF3538490.1"/>
    </source>
</evidence>
<evidence type="ECO:0000313" key="2">
    <source>
        <dbReference type="EMBL" id="CAF3558238.1"/>
    </source>
</evidence>
<dbReference type="EMBL" id="CAJOBS010000871">
    <property type="protein sequence ID" value="CAF4653999.1"/>
    <property type="molecule type" value="Genomic_DNA"/>
</dbReference>
<dbReference type="AlphaFoldDB" id="A0A818J8L1"/>
<evidence type="ECO:0000313" key="4">
    <source>
        <dbReference type="EMBL" id="CAF4653999.1"/>
    </source>
</evidence>
<dbReference type="EMBL" id="CAJNYV010003157">
    <property type="protein sequence ID" value="CAF3538490.1"/>
    <property type="molecule type" value="Genomic_DNA"/>
</dbReference>
<proteinExistence type="predicted"/>
<evidence type="ECO:0000313" key="3">
    <source>
        <dbReference type="EMBL" id="CAF4386979.1"/>
    </source>
</evidence>
<gene>
    <name evidence="2" type="ORF">FME351_LOCUS19826</name>
    <name evidence="1" type="ORF">KIK155_LOCUS17826</name>
    <name evidence="4" type="ORF">TOA249_LOCUS14211</name>
    <name evidence="3" type="ORF">TSG867_LOCUS11995</name>
</gene>
<accession>A0A818J8L1</accession>
<dbReference type="Proteomes" id="UP000663865">
    <property type="component" value="Unassembled WGS sequence"/>
</dbReference>
<sequence>MFVIIRDGEENTFRSICFFDQVHKRKDQRLPHIKADLLSMSLHDRYVIVQPNSLLHSLVMLMLGTMKQSRDTIYRAGISIRGGLNNAQLRGTPMDKKPHRSKRVIINHRNHKRALLYRIPP</sequence>
<comment type="caution">
    <text evidence="1">The sequence shown here is derived from an EMBL/GenBank/DDBJ whole genome shotgun (WGS) entry which is preliminary data.</text>
</comment>
<dbReference type="EMBL" id="CAJOBQ010000592">
    <property type="protein sequence ID" value="CAF4386979.1"/>
    <property type="molecule type" value="Genomic_DNA"/>
</dbReference>
<dbReference type="Proteomes" id="UP000663838">
    <property type="component" value="Unassembled WGS sequence"/>
</dbReference>
<organism evidence="1 5">
    <name type="scientific">Rotaria socialis</name>
    <dbReference type="NCBI Taxonomy" id="392032"/>
    <lineage>
        <taxon>Eukaryota</taxon>
        <taxon>Metazoa</taxon>
        <taxon>Spiralia</taxon>
        <taxon>Gnathifera</taxon>
        <taxon>Rotifera</taxon>
        <taxon>Eurotatoria</taxon>
        <taxon>Bdelloidea</taxon>
        <taxon>Philodinida</taxon>
        <taxon>Philodinidae</taxon>
        <taxon>Rotaria</taxon>
    </lineage>
</organism>